<gene>
    <name evidence="1" type="ORF">SAMN05443668_103385</name>
</gene>
<dbReference type="Proteomes" id="UP000184440">
    <property type="component" value="Unassembled WGS sequence"/>
</dbReference>
<dbReference type="STRING" id="134849.SAMN05443668_103385"/>
<dbReference type="GO" id="GO:0016740">
    <property type="term" value="F:transferase activity"/>
    <property type="evidence" value="ECO:0007669"/>
    <property type="project" value="UniProtKB-KW"/>
</dbReference>
<dbReference type="PANTHER" id="PTHR48228">
    <property type="entry name" value="SUCCINYL-COA--D-CITRAMALATE COA-TRANSFERASE"/>
    <property type="match status" value="1"/>
</dbReference>
<dbReference type="AlphaFoldDB" id="A0A1M7PI71"/>
<dbReference type="SUPFAM" id="SSF89796">
    <property type="entry name" value="CoA-transferase family III (CaiB/BaiF)"/>
    <property type="match status" value="1"/>
</dbReference>
<sequence>MLVTNLRLGALARLGLDYESLAPQFPRLIYASISGYGPDGEGGAKAGYDVGAFWSRSGLALSLTPEGAEPPVPRPGLGDHPTGLALAAGVCAALVERQRTGRGQFVSTSLLRTGAYVAGSIWPVARTVDF</sequence>
<reference evidence="1 2" key="1">
    <citation type="submission" date="2016-11" db="EMBL/GenBank/DDBJ databases">
        <authorList>
            <person name="Jaros S."/>
            <person name="Januszkiewicz K."/>
            <person name="Wedrychowicz H."/>
        </authorList>
    </citation>
    <scope>NUCLEOTIDE SEQUENCE [LARGE SCALE GENOMIC DNA]</scope>
    <source>
        <strain evidence="1 2">DSM 46144</strain>
    </source>
</reference>
<dbReference type="Gene3D" id="3.40.50.10540">
    <property type="entry name" value="Crotonobetainyl-coa:carnitine coa-transferase, domain 1"/>
    <property type="match status" value="1"/>
</dbReference>
<keyword evidence="1" id="KW-0808">Transferase</keyword>
<protein>
    <submittedName>
        <fullName evidence="1">CoA-transferase family III</fullName>
    </submittedName>
</protein>
<dbReference type="InterPro" id="IPR023606">
    <property type="entry name" value="CoA-Trfase_III_dom_1_sf"/>
</dbReference>
<dbReference type="Pfam" id="PF02515">
    <property type="entry name" value="CoA_transf_3"/>
    <property type="match status" value="1"/>
</dbReference>
<evidence type="ECO:0000313" key="2">
    <source>
        <dbReference type="Proteomes" id="UP000184440"/>
    </source>
</evidence>
<proteinExistence type="predicted"/>
<dbReference type="InterPro" id="IPR050509">
    <property type="entry name" value="CoA-transferase_III"/>
</dbReference>
<dbReference type="PANTHER" id="PTHR48228:SF2">
    <property type="entry name" value="E-CINNAMOYL-COA:R-PHENYLLACTATE COA TRANSFERASE LARGE SUBUNIT"/>
    <property type="match status" value="1"/>
</dbReference>
<accession>A0A1M7PI71</accession>
<dbReference type="OrthoDB" id="9797653at2"/>
<dbReference type="EMBL" id="FRCS01000003">
    <property type="protein sequence ID" value="SHN16782.1"/>
    <property type="molecule type" value="Genomic_DNA"/>
</dbReference>
<name>A0A1M7PI71_9ACTN</name>
<organism evidence="1 2">
    <name type="scientific">Cryptosporangium aurantiacum</name>
    <dbReference type="NCBI Taxonomy" id="134849"/>
    <lineage>
        <taxon>Bacteria</taxon>
        <taxon>Bacillati</taxon>
        <taxon>Actinomycetota</taxon>
        <taxon>Actinomycetes</taxon>
        <taxon>Cryptosporangiales</taxon>
        <taxon>Cryptosporangiaceae</taxon>
        <taxon>Cryptosporangium</taxon>
    </lineage>
</organism>
<keyword evidence="2" id="KW-1185">Reference proteome</keyword>
<dbReference type="InterPro" id="IPR003673">
    <property type="entry name" value="CoA-Trfase_fam_III"/>
</dbReference>
<evidence type="ECO:0000313" key="1">
    <source>
        <dbReference type="EMBL" id="SHN16782.1"/>
    </source>
</evidence>